<feature type="domain" description="DUF547" evidence="2">
    <location>
        <begin position="80"/>
        <end position="193"/>
    </location>
</feature>
<sequence length="271" mass="30499">MKTMKIFSRWMALIALLSACLPLHAADVAHGQWNQLLQDHVRMGPQGQQSRVDYAAIRKNEAALDEYLARLAKVSQSSFDGWSDDSQLAFLINAYNAWTVKLVLSRYPKLDSIKDIGFLWSSPWKKSFIPLLGEPRSLDDIEHKLIRGTARYGEPRIHFAVNCASIGCPALLNRAYKAETLESQLDAISRGFLSDRRRNGIKKGVLRVSPIFKWYVQDFSKGWQGATSLRAYLAIYAKALGLSDAEKAQLISGKLAIEYSDYDWALNDVGK</sequence>
<keyword evidence="4" id="KW-1185">Reference proteome</keyword>
<dbReference type="PANTHER" id="PTHR46361:SF3">
    <property type="entry name" value="ELECTRON CARRIER_ PROTEIN DISULFIDE OXIDOREDUCTASE"/>
    <property type="match status" value="1"/>
</dbReference>
<name>A0ABP7X553_9GAMM</name>
<protein>
    <submittedName>
        <fullName evidence="3">DUF547 domain-containing protein</fullName>
    </submittedName>
</protein>
<dbReference type="Proteomes" id="UP001500392">
    <property type="component" value="Unassembled WGS sequence"/>
</dbReference>
<gene>
    <name evidence="3" type="ORF">GCM10022414_33050</name>
</gene>
<evidence type="ECO:0000259" key="2">
    <source>
        <dbReference type="Pfam" id="PF04784"/>
    </source>
</evidence>
<dbReference type="RefSeq" id="WP_344938177.1">
    <property type="nucleotide sequence ID" value="NZ_BAABDM010000009.1"/>
</dbReference>
<evidence type="ECO:0000313" key="4">
    <source>
        <dbReference type="Proteomes" id="UP001500392"/>
    </source>
</evidence>
<dbReference type="Pfam" id="PF04784">
    <property type="entry name" value="DUF547"/>
    <property type="match status" value="1"/>
</dbReference>
<accession>A0ABP7X553</accession>
<dbReference type="InterPro" id="IPR006869">
    <property type="entry name" value="DUF547"/>
</dbReference>
<comment type="caution">
    <text evidence="3">The sequence shown here is derived from an EMBL/GenBank/DDBJ whole genome shotgun (WGS) entry which is preliminary data.</text>
</comment>
<dbReference type="PANTHER" id="PTHR46361">
    <property type="entry name" value="ELECTRON CARRIER/ PROTEIN DISULFIDE OXIDOREDUCTASE"/>
    <property type="match status" value="1"/>
</dbReference>
<evidence type="ECO:0000256" key="1">
    <source>
        <dbReference type="SAM" id="SignalP"/>
    </source>
</evidence>
<keyword evidence="1" id="KW-0732">Signal</keyword>
<dbReference type="EMBL" id="BAABDM010000009">
    <property type="protein sequence ID" value="GAA4104232.1"/>
    <property type="molecule type" value="Genomic_DNA"/>
</dbReference>
<evidence type="ECO:0000313" key="3">
    <source>
        <dbReference type="EMBL" id="GAA4104232.1"/>
    </source>
</evidence>
<dbReference type="PROSITE" id="PS51257">
    <property type="entry name" value="PROKAR_LIPOPROTEIN"/>
    <property type="match status" value="1"/>
</dbReference>
<feature type="chain" id="PRO_5046414407" evidence="1">
    <location>
        <begin position="26"/>
        <end position="271"/>
    </location>
</feature>
<proteinExistence type="predicted"/>
<organism evidence="3 4">
    <name type="scientific">Zhongshania borealis</name>
    <dbReference type="NCBI Taxonomy" id="889488"/>
    <lineage>
        <taxon>Bacteria</taxon>
        <taxon>Pseudomonadati</taxon>
        <taxon>Pseudomonadota</taxon>
        <taxon>Gammaproteobacteria</taxon>
        <taxon>Cellvibrionales</taxon>
        <taxon>Spongiibacteraceae</taxon>
        <taxon>Zhongshania</taxon>
    </lineage>
</organism>
<feature type="signal peptide" evidence="1">
    <location>
        <begin position="1"/>
        <end position="25"/>
    </location>
</feature>
<reference evidence="4" key="1">
    <citation type="journal article" date="2019" name="Int. J. Syst. Evol. Microbiol.">
        <title>The Global Catalogue of Microorganisms (GCM) 10K type strain sequencing project: providing services to taxonomists for standard genome sequencing and annotation.</title>
        <authorList>
            <consortium name="The Broad Institute Genomics Platform"/>
            <consortium name="The Broad Institute Genome Sequencing Center for Infectious Disease"/>
            <person name="Wu L."/>
            <person name="Ma J."/>
        </authorList>
    </citation>
    <scope>NUCLEOTIDE SEQUENCE [LARGE SCALE GENOMIC DNA]</scope>
    <source>
        <strain evidence="4">JCM 17304</strain>
    </source>
</reference>